<feature type="non-terminal residue" evidence="1">
    <location>
        <position position="1"/>
    </location>
</feature>
<dbReference type="GO" id="GO:0044611">
    <property type="term" value="C:nuclear pore inner ring"/>
    <property type="evidence" value="ECO:0007669"/>
    <property type="project" value="TreeGrafter"/>
</dbReference>
<dbReference type="EMBL" id="AGNL01005207">
    <property type="protein sequence ID" value="EJK72858.1"/>
    <property type="molecule type" value="Genomic_DNA"/>
</dbReference>
<protein>
    <submittedName>
        <fullName evidence="1">Uncharacterized protein</fullName>
    </submittedName>
</protein>
<evidence type="ECO:0000313" key="1">
    <source>
        <dbReference type="EMBL" id="EJK72858.1"/>
    </source>
</evidence>
<dbReference type="GO" id="GO:0017056">
    <property type="term" value="F:structural constituent of nuclear pore"/>
    <property type="evidence" value="ECO:0007669"/>
    <property type="project" value="InterPro"/>
</dbReference>
<evidence type="ECO:0000313" key="2">
    <source>
        <dbReference type="Proteomes" id="UP000266841"/>
    </source>
</evidence>
<dbReference type="GO" id="GO:0006606">
    <property type="term" value="P:protein import into nucleus"/>
    <property type="evidence" value="ECO:0007669"/>
    <property type="project" value="TreeGrafter"/>
</dbReference>
<dbReference type="AlphaFoldDB" id="K0T2J9"/>
<dbReference type="GO" id="GO:0036228">
    <property type="term" value="P:protein localization to nuclear inner membrane"/>
    <property type="evidence" value="ECO:0007669"/>
    <property type="project" value="TreeGrafter"/>
</dbReference>
<sequence>RVDVTSAPGAIERALPAALTNIASGLLASPLESAARKGGAVIELVVDEERMTLYTLGSNGYVCVYDMATAAPAGAAVNGKPRGALPSPPRLAAVIDCVSTSKLYLDSVGRGRMYPPPTSRDASLGRITSLAGGQAGVGGMEGAREILKRHDVEARLLKASGGIGRRNGAVAGILHPTSIHLVPPGESRSLTLVAVTAGGLRYYLSSLPGAGVGGEYSAFGGRLSRPVPGGLDPRLARTRPADRVSFCHVRAPRP</sequence>
<dbReference type="Proteomes" id="UP000266841">
    <property type="component" value="Unassembled WGS sequence"/>
</dbReference>
<dbReference type="eggNOG" id="KOG1900">
    <property type="taxonomic scope" value="Eukaryota"/>
</dbReference>
<dbReference type="GO" id="GO:0000972">
    <property type="term" value="P:transcription-dependent tethering of RNA polymerase II gene DNA at nuclear periphery"/>
    <property type="evidence" value="ECO:0007669"/>
    <property type="project" value="TreeGrafter"/>
</dbReference>
<gene>
    <name evidence="1" type="ORF">THAOC_05570</name>
</gene>
<dbReference type="OrthoDB" id="338970at2759"/>
<dbReference type="GO" id="GO:0006405">
    <property type="term" value="P:RNA export from nucleus"/>
    <property type="evidence" value="ECO:0007669"/>
    <property type="project" value="TreeGrafter"/>
</dbReference>
<organism evidence="1 2">
    <name type="scientific">Thalassiosira oceanica</name>
    <name type="common">Marine diatom</name>
    <dbReference type="NCBI Taxonomy" id="159749"/>
    <lineage>
        <taxon>Eukaryota</taxon>
        <taxon>Sar</taxon>
        <taxon>Stramenopiles</taxon>
        <taxon>Ochrophyta</taxon>
        <taxon>Bacillariophyta</taxon>
        <taxon>Coscinodiscophyceae</taxon>
        <taxon>Thalassiosirophycidae</taxon>
        <taxon>Thalassiosirales</taxon>
        <taxon>Thalassiosiraceae</taxon>
        <taxon>Thalassiosira</taxon>
    </lineage>
</organism>
<accession>K0T2J9</accession>
<keyword evidence="2" id="KW-1185">Reference proteome</keyword>
<name>K0T2J9_THAOC</name>
<dbReference type="PANTHER" id="PTHR10350">
    <property type="entry name" value="NUCLEAR PORE COMPLEX PROTEIN NUP155"/>
    <property type="match status" value="1"/>
</dbReference>
<dbReference type="PANTHER" id="PTHR10350:SF6">
    <property type="entry name" value="NUCLEAR PORE COMPLEX PROTEIN NUP155"/>
    <property type="match status" value="1"/>
</dbReference>
<dbReference type="InterPro" id="IPR004870">
    <property type="entry name" value="Nucleoporin_Nup155"/>
</dbReference>
<proteinExistence type="predicted"/>
<reference evidence="1 2" key="1">
    <citation type="journal article" date="2012" name="Genome Biol.">
        <title>Genome and low-iron response of an oceanic diatom adapted to chronic iron limitation.</title>
        <authorList>
            <person name="Lommer M."/>
            <person name="Specht M."/>
            <person name="Roy A.S."/>
            <person name="Kraemer L."/>
            <person name="Andreson R."/>
            <person name="Gutowska M.A."/>
            <person name="Wolf J."/>
            <person name="Bergner S.V."/>
            <person name="Schilhabel M.B."/>
            <person name="Klostermeier U.C."/>
            <person name="Beiko R.G."/>
            <person name="Rosenstiel P."/>
            <person name="Hippler M."/>
            <person name="Laroche J."/>
        </authorList>
    </citation>
    <scope>NUCLEOTIDE SEQUENCE [LARGE SCALE GENOMIC DNA]</scope>
    <source>
        <strain evidence="1 2">CCMP1005</strain>
    </source>
</reference>
<comment type="caution">
    <text evidence="1">The sequence shown here is derived from an EMBL/GenBank/DDBJ whole genome shotgun (WGS) entry which is preliminary data.</text>
</comment>